<reference evidence="1 2" key="1">
    <citation type="submission" date="2013-11" db="EMBL/GenBank/DDBJ databases">
        <title>The Damaraland mole rat (Fukomys damarensis) genome and evolution of African mole rats.</title>
        <authorList>
            <person name="Gladyshev V.N."/>
            <person name="Fang X."/>
        </authorList>
    </citation>
    <scope>NUCLEOTIDE SEQUENCE [LARGE SCALE GENOMIC DNA]</scope>
    <source>
        <tissue evidence="1">Liver</tissue>
    </source>
</reference>
<gene>
    <name evidence="1" type="ORF">H920_17384</name>
</gene>
<protein>
    <submittedName>
        <fullName evidence="1">Uncharacterized protein</fullName>
    </submittedName>
</protein>
<evidence type="ECO:0000313" key="1">
    <source>
        <dbReference type="EMBL" id="KFO21202.1"/>
    </source>
</evidence>
<name>A0A091CSE6_FUKDA</name>
<accession>A0A091CSE6</accession>
<proteinExistence type="predicted"/>
<dbReference type="AlphaFoldDB" id="A0A091CSE6"/>
<keyword evidence="2" id="KW-1185">Reference proteome</keyword>
<evidence type="ECO:0000313" key="2">
    <source>
        <dbReference type="Proteomes" id="UP000028990"/>
    </source>
</evidence>
<dbReference type="EMBL" id="KN124425">
    <property type="protein sequence ID" value="KFO21202.1"/>
    <property type="molecule type" value="Genomic_DNA"/>
</dbReference>
<sequence length="166" mass="18903">MLNDLSYAKVLVRFLAQNKSLKSFPGQEFLLVYMKDNGINKAGLERGRNRSSRWYQMPHPCSAEKDRAHGQSDYFHFISLKLKMIPRSQFSSLLMEMTGEIAQVLVEDMEWVTTSIINTITKIITLIVTFTITPSVITITATNIPNTITITPTTTSHHQFHDLAKK</sequence>
<organism evidence="1 2">
    <name type="scientific">Fukomys damarensis</name>
    <name type="common">Damaraland mole rat</name>
    <name type="synonym">Cryptomys damarensis</name>
    <dbReference type="NCBI Taxonomy" id="885580"/>
    <lineage>
        <taxon>Eukaryota</taxon>
        <taxon>Metazoa</taxon>
        <taxon>Chordata</taxon>
        <taxon>Craniata</taxon>
        <taxon>Vertebrata</taxon>
        <taxon>Euteleostomi</taxon>
        <taxon>Mammalia</taxon>
        <taxon>Eutheria</taxon>
        <taxon>Euarchontoglires</taxon>
        <taxon>Glires</taxon>
        <taxon>Rodentia</taxon>
        <taxon>Hystricomorpha</taxon>
        <taxon>Bathyergidae</taxon>
        <taxon>Fukomys</taxon>
    </lineage>
</organism>
<dbReference type="Proteomes" id="UP000028990">
    <property type="component" value="Unassembled WGS sequence"/>
</dbReference>